<dbReference type="Pfam" id="PF10369">
    <property type="entry name" value="ALS_ss_C"/>
    <property type="match status" value="1"/>
</dbReference>
<dbReference type="InterPro" id="IPR004789">
    <property type="entry name" value="Acetalactate_synth_ssu"/>
</dbReference>
<dbReference type="Gene3D" id="3.30.70.1150">
    <property type="entry name" value="ACT-like. Chain A, domain 2"/>
    <property type="match status" value="1"/>
</dbReference>
<comment type="similarity">
    <text evidence="3 8">Belongs to the acetolactate synthase small subunit family.</text>
</comment>
<dbReference type="FunFam" id="3.30.70.1150:FF:000001">
    <property type="entry name" value="Acetolactate synthase small subunit"/>
    <property type="match status" value="1"/>
</dbReference>
<dbReference type="GO" id="GO:1990610">
    <property type="term" value="F:acetolactate synthase regulator activity"/>
    <property type="evidence" value="ECO:0007669"/>
    <property type="project" value="UniProtKB-UniRule"/>
</dbReference>
<dbReference type="Proteomes" id="UP000277457">
    <property type="component" value="Unassembled WGS sequence"/>
</dbReference>
<evidence type="ECO:0000256" key="1">
    <source>
        <dbReference type="ARBA" id="ARBA00004974"/>
    </source>
</evidence>
<dbReference type="InterPro" id="IPR002912">
    <property type="entry name" value="ACT_dom"/>
</dbReference>
<evidence type="ECO:0000256" key="5">
    <source>
        <dbReference type="ARBA" id="ARBA00022605"/>
    </source>
</evidence>
<dbReference type="GO" id="GO:0003984">
    <property type="term" value="F:acetolactate synthase activity"/>
    <property type="evidence" value="ECO:0007669"/>
    <property type="project" value="UniProtKB-UniRule"/>
</dbReference>
<protein>
    <recommendedName>
        <fullName evidence="8">Acetolactate synthase small subunit</fullName>
        <shortName evidence="8">AHAS</shortName>
        <shortName evidence="8">ALS</shortName>
        <ecNumber evidence="8">2.2.1.6</ecNumber>
    </recommendedName>
    <alternativeName>
        <fullName evidence="8">Acetohydroxy-acid synthase small subunit</fullName>
    </alternativeName>
</protein>
<dbReference type="UniPathway" id="UPA00047">
    <property type="reaction ID" value="UER00055"/>
</dbReference>
<accession>A0A662D627</accession>
<evidence type="ECO:0000256" key="3">
    <source>
        <dbReference type="ARBA" id="ARBA00006341"/>
    </source>
</evidence>
<comment type="caution">
    <text evidence="10">The sequence shown here is derived from an EMBL/GenBank/DDBJ whole genome shotgun (WGS) entry which is preliminary data.</text>
</comment>
<evidence type="ECO:0000256" key="4">
    <source>
        <dbReference type="ARBA" id="ARBA00011744"/>
    </source>
</evidence>
<keyword evidence="5 8" id="KW-0028">Amino-acid biosynthesis</keyword>
<dbReference type="PROSITE" id="PS51671">
    <property type="entry name" value="ACT"/>
    <property type="match status" value="1"/>
</dbReference>
<dbReference type="PANTHER" id="PTHR30239">
    <property type="entry name" value="ACETOLACTATE SYNTHASE SMALL SUBUNIT"/>
    <property type="match status" value="1"/>
</dbReference>
<proteinExistence type="inferred from homology"/>
<dbReference type="NCBIfam" id="NF008864">
    <property type="entry name" value="PRK11895.1"/>
    <property type="match status" value="1"/>
</dbReference>
<dbReference type="NCBIfam" id="TIGR00119">
    <property type="entry name" value="acolac_sm"/>
    <property type="match status" value="1"/>
</dbReference>
<dbReference type="Pfam" id="PF22629">
    <property type="entry name" value="ACT_AHAS_ss"/>
    <property type="match status" value="1"/>
</dbReference>
<evidence type="ECO:0000256" key="7">
    <source>
        <dbReference type="ARBA" id="ARBA00048670"/>
    </source>
</evidence>
<dbReference type="InterPro" id="IPR054480">
    <property type="entry name" value="AHAS_small-like_ACT"/>
</dbReference>
<dbReference type="InterPro" id="IPR019455">
    <property type="entry name" value="Acetolactate_synth_ssu_C"/>
</dbReference>
<dbReference type="AlphaFoldDB" id="A0A662D627"/>
<evidence type="ECO:0000313" key="10">
    <source>
        <dbReference type="EMBL" id="RLE08269.1"/>
    </source>
</evidence>
<comment type="function">
    <text evidence="8">Catalyzes the conversion of 2 pyruvate molecules into acetolactate in the first common step of the biosynthetic pathway of the branched-amino acids such as leucine, isoleucine, and valine.</text>
</comment>
<comment type="catalytic activity">
    <reaction evidence="7 8">
        <text>2 pyruvate + H(+) = (2S)-2-acetolactate + CO2</text>
        <dbReference type="Rhea" id="RHEA:25249"/>
        <dbReference type="ChEBI" id="CHEBI:15361"/>
        <dbReference type="ChEBI" id="CHEBI:15378"/>
        <dbReference type="ChEBI" id="CHEBI:16526"/>
        <dbReference type="ChEBI" id="CHEBI:58476"/>
        <dbReference type="EC" id="2.2.1.6"/>
    </reaction>
</comment>
<dbReference type="CDD" id="cd04878">
    <property type="entry name" value="ACT_AHAS"/>
    <property type="match status" value="1"/>
</dbReference>
<keyword evidence="8" id="KW-0808">Transferase</keyword>
<dbReference type="EC" id="2.2.1.6" evidence="8"/>
<dbReference type="GO" id="GO:0009099">
    <property type="term" value="P:L-valine biosynthetic process"/>
    <property type="evidence" value="ECO:0007669"/>
    <property type="project" value="UniProtKB-UniRule"/>
</dbReference>
<dbReference type="Gene3D" id="3.30.70.260">
    <property type="match status" value="1"/>
</dbReference>
<evidence type="ECO:0000256" key="6">
    <source>
        <dbReference type="ARBA" id="ARBA00023304"/>
    </source>
</evidence>
<dbReference type="InterPro" id="IPR045865">
    <property type="entry name" value="ACT-like_dom_sf"/>
</dbReference>
<dbReference type="PANTHER" id="PTHR30239:SF0">
    <property type="entry name" value="ACETOLACTATE SYNTHASE SMALL SUBUNIT 1, CHLOROPLASTIC"/>
    <property type="match status" value="1"/>
</dbReference>
<evidence type="ECO:0000313" key="11">
    <source>
        <dbReference type="Proteomes" id="UP000277457"/>
    </source>
</evidence>
<dbReference type="UniPathway" id="UPA00049">
    <property type="reaction ID" value="UER00059"/>
</dbReference>
<dbReference type="InterPro" id="IPR027271">
    <property type="entry name" value="Acetolactate_synth/TF_NikR_C"/>
</dbReference>
<organism evidence="10 11">
    <name type="scientific">Aerophobetes bacterium</name>
    <dbReference type="NCBI Taxonomy" id="2030807"/>
    <lineage>
        <taxon>Bacteria</taxon>
        <taxon>Candidatus Aerophobota</taxon>
    </lineage>
</organism>
<dbReference type="FunFam" id="3.30.70.260:FF:000001">
    <property type="entry name" value="Acetolactate synthase, small subunit"/>
    <property type="match status" value="1"/>
</dbReference>
<comment type="pathway">
    <text evidence="1 8">Amino-acid biosynthesis; L-isoleucine biosynthesis; L-isoleucine from 2-oxobutanoate: step 1/4.</text>
</comment>
<comment type="subunit">
    <text evidence="4 8">Dimer of large and small chains.</text>
</comment>
<evidence type="ECO:0000259" key="9">
    <source>
        <dbReference type="PROSITE" id="PS51671"/>
    </source>
</evidence>
<dbReference type="SUPFAM" id="SSF55021">
    <property type="entry name" value="ACT-like"/>
    <property type="match status" value="2"/>
</dbReference>
<feature type="domain" description="ACT" evidence="9">
    <location>
        <begin position="5"/>
        <end position="79"/>
    </location>
</feature>
<dbReference type="InterPro" id="IPR039557">
    <property type="entry name" value="AHAS_ACT"/>
</dbReference>
<name>A0A662D627_UNCAE</name>
<dbReference type="GO" id="GO:0005829">
    <property type="term" value="C:cytosol"/>
    <property type="evidence" value="ECO:0007669"/>
    <property type="project" value="TreeGrafter"/>
</dbReference>
<evidence type="ECO:0000256" key="2">
    <source>
        <dbReference type="ARBA" id="ARBA00005025"/>
    </source>
</evidence>
<dbReference type="GO" id="GO:0009097">
    <property type="term" value="P:isoleucine biosynthetic process"/>
    <property type="evidence" value="ECO:0007669"/>
    <property type="project" value="UniProtKB-UniRule"/>
</dbReference>
<reference evidence="10 11" key="1">
    <citation type="submission" date="2018-06" db="EMBL/GenBank/DDBJ databases">
        <title>Extensive metabolic versatility and redundancy in microbially diverse, dynamic hydrothermal sediments.</title>
        <authorList>
            <person name="Dombrowski N."/>
            <person name="Teske A."/>
            <person name="Baker B.J."/>
        </authorList>
    </citation>
    <scope>NUCLEOTIDE SEQUENCE [LARGE SCALE GENOMIC DNA]</scope>
    <source>
        <strain evidence="10">B7_G13</strain>
    </source>
</reference>
<evidence type="ECO:0000256" key="8">
    <source>
        <dbReference type="RuleBase" id="RU368092"/>
    </source>
</evidence>
<keyword evidence="6 8" id="KW-0100">Branched-chain amino acid biosynthesis</keyword>
<sequence>MTKHTIAVEVENRSGVLARIASLFSARGFNIDSLAVGETEDPTISRMTLVVPGDDQVIEQVIKQLRKLIDVIRVVDLTKEDRVERELVLVKVKARGADRAEIMRIVDIFRAKVVDIHPETFTIEVTGTEEKIEGILALLRPFGIKKLVRTGKIALPREGKAKVIEDS</sequence>
<comment type="pathway">
    <text evidence="2 8">Amino-acid biosynthesis; L-valine biosynthesis; L-valine from pyruvate: step 1/4.</text>
</comment>
<gene>
    <name evidence="10" type="ORF">DRZ78_01380</name>
</gene>
<dbReference type="EMBL" id="QMPY01000035">
    <property type="protein sequence ID" value="RLE08269.1"/>
    <property type="molecule type" value="Genomic_DNA"/>
</dbReference>